<organism evidence="4 5">
    <name type="scientific">Angustibacter luteus</name>
    <dbReference type="NCBI Taxonomy" id="658456"/>
    <lineage>
        <taxon>Bacteria</taxon>
        <taxon>Bacillati</taxon>
        <taxon>Actinomycetota</taxon>
        <taxon>Actinomycetes</taxon>
        <taxon>Kineosporiales</taxon>
        <taxon>Kineosporiaceae</taxon>
    </lineage>
</organism>
<proteinExistence type="predicted"/>
<name>A0ABW1JG30_9ACTN</name>
<keyword evidence="2" id="KW-1133">Transmembrane helix</keyword>
<keyword evidence="5" id="KW-1185">Reference proteome</keyword>
<evidence type="ECO:0000259" key="3">
    <source>
        <dbReference type="Pfam" id="PF01370"/>
    </source>
</evidence>
<comment type="caution">
    <text evidence="4">The sequence shown here is derived from an EMBL/GenBank/DDBJ whole genome shotgun (WGS) entry which is preliminary data.</text>
</comment>
<dbReference type="InterPro" id="IPR001509">
    <property type="entry name" value="Epimerase_deHydtase"/>
</dbReference>
<sequence length="385" mass="39907">MSSPESPTSPGSSPTAKSPAPARRRIGRRPKRPTVAVVGAADALGTVVTERLVAQVAEGTVAKVIALDAERGTAQHATWRVGPVDSPDVAERLRGVDVVVLLAAPTDLATALGVPADRRREQAVRRAQAVATATAAVGASRLVAVTSAMVLGATADNPVPLPDDAPVAAVPDSGTVGDLLEVEQVLARVTRTHPGVGTTVLRPAALVGPGVDTIVSRHFEAPRLLVLRESTTVWQFCHLADLADAVVTAVVAGLDGALTVGCEGWLAQDDVERLSGMRRVELPASLAFGTAERLHRVGVLPAPASDLAFVVHPWAVASSGLRAAGWEPMYDNETCLGELLEQVRGHHAVAARRLDRKDAALGAAGAAVALVGTAAIVRRRRGRRS</sequence>
<feature type="compositionally biased region" description="Basic residues" evidence="1">
    <location>
        <begin position="22"/>
        <end position="32"/>
    </location>
</feature>
<dbReference type="EMBL" id="JBHSRD010000004">
    <property type="protein sequence ID" value="MFC6008321.1"/>
    <property type="molecule type" value="Genomic_DNA"/>
</dbReference>
<keyword evidence="2" id="KW-0472">Membrane</keyword>
<feature type="domain" description="NAD-dependent epimerase/dehydratase" evidence="3">
    <location>
        <begin position="36"/>
        <end position="252"/>
    </location>
</feature>
<protein>
    <submittedName>
        <fullName evidence="4">NAD-dependent epimerase/dehydratase family protein</fullName>
    </submittedName>
</protein>
<evidence type="ECO:0000313" key="4">
    <source>
        <dbReference type="EMBL" id="MFC6008321.1"/>
    </source>
</evidence>
<dbReference type="Gene3D" id="3.40.50.720">
    <property type="entry name" value="NAD(P)-binding Rossmann-like Domain"/>
    <property type="match status" value="1"/>
</dbReference>
<dbReference type="InterPro" id="IPR051783">
    <property type="entry name" value="NAD(P)-dependent_oxidoreduct"/>
</dbReference>
<evidence type="ECO:0000256" key="1">
    <source>
        <dbReference type="SAM" id="MobiDB-lite"/>
    </source>
</evidence>
<evidence type="ECO:0000256" key="2">
    <source>
        <dbReference type="SAM" id="Phobius"/>
    </source>
</evidence>
<feature type="compositionally biased region" description="Low complexity" evidence="1">
    <location>
        <begin position="1"/>
        <end position="21"/>
    </location>
</feature>
<feature type="region of interest" description="Disordered" evidence="1">
    <location>
        <begin position="1"/>
        <end position="32"/>
    </location>
</feature>
<dbReference type="PANTHER" id="PTHR48079">
    <property type="entry name" value="PROTEIN YEEZ"/>
    <property type="match status" value="1"/>
</dbReference>
<dbReference type="Pfam" id="PF01370">
    <property type="entry name" value="Epimerase"/>
    <property type="match status" value="1"/>
</dbReference>
<dbReference type="SUPFAM" id="SSF51735">
    <property type="entry name" value="NAD(P)-binding Rossmann-fold domains"/>
    <property type="match status" value="1"/>
</dbReference>
<dbReference type="RefSeq" id="WP_378227064.1">
    <property type="nucleotide sequence ID" value="NZ_JBHSRD010000004.1"/>
</dbReference>
<dbReference type="PANTHER" id="PTHR48079:SF6">
    <property type="entry name" value="NAD(P)-BINDING DOMAIN-CONTAINING PROTEIN-RELATED"/>
    <property type="match status" value="1"/>
</dbReference>
<reference evidence="5" key="1">
    <citation type="journal article" date="2019" name="Int. J. Syst. Evol. Microbiol.">
        <title>The Global Catalogue of Microorganisms (GCM) 10K type strain sequencing project: providing services to taxonomists for standard genome sequencing and annotation.</title>
        <authorList>
            <consortium name="The Broad Institute Genomics Platform"/>
            <consortium name="The Broad Institute Genome Sequencing Center for Infectious Disease"/>
            <person name="Wu L."/>
            <person name="Ma J."/>
        </authorList>
    </citation>
    <scope>NUCLEOTIDE SEQUENCE [LARGE SCALE GENOMIC DNA]</scope>
    <source>
        <strain evidence="5">KACC 14249</strain>
    </source>
</reference>
<gene>
    <name evidence="4" type="ORF">ACFQDO_14380</name>
</gene>
<accession>A0ABW1JG30</accession>
<keyword evidence="2" id="KW-0812">Transmembrane</keyword>
<dbReference type="Proteomes" id="UP001596189">
    <property type="component" value="Unassembled WGS sequence"/>
</dbReference>
<dbReference type="InterPro" id="IPR036291">
    <property type="entry name" value="NAD(P)-bd_dom_sf"/>
</dbReference>
<feature type="transmembrane region" description="Helical" evidence="2">
    <location>
        <begin position="359"/>
        <end position="377"/>
    </location>
</feature>
<evidence type="ECO:0000313" key="5">
    <source>
        <dbReference type="Proteomes" id="UP001596189"/>
    </source>
</evidence>